<dbReference type="InterPro" id="IPR013858">
    <property type="entry name" value="Peptidase_M10B_C"/>
</dbReference>
<sequence>MNYAGKFGSGELGPFSGADIGLGSSLSPHGHLSSPGKVQVDKVSTHAPSDAIVVPDAHLLFSGDFKRSGVDLILSSGERELVLPDYFKGEKRAALASPDGAHLTGDIVNALAGHTQFAQAGGTASVAPQMIGHVTKLVGNATAIRNGVSIILNQGDTVHKGDVVQSGSDSTLGITFIDGTVFGLASNARMVLNEMVYDPNGSDNKSLLSLVQGTISFVAGATAKKGDMKVDTPVATMGIRGTAVLVEIDFEVPGSGVAPPAKFQVLVEPDGTTGSYILFDKTTLTPIATVNRAGTQTIINGQGGVSFQSSVQLSPDAQKIISDVFSLKFTDLNNPNTKLTTNFTDSIIPETLFVKLTGGEFIPVTVALVNIPNRVTSTSDSGPPPRLEHIPGPPQADASDGAVTERIDVTASAALNSISGSVSYLDLNRGDIPSVSAQFSSFIYQNAQGADVTATLTAEQLAAIKGVEVPLSVAQDPNSKNFGTATWTYDIADGAFDFLAAGEKLELTYLARVDNNYAPFNETTFVPFTIVITGTNDKPTISATGGVITERIGTGNTAIDVVSGTVTFGDVDLTDRPVVSVAISTTDPFRYYDAEGNDVTATLTPEQLAAIQAVKVPLSVVQGDGNTNNGSASWTYSIEDSKFDFLAKGETLVLNYVAEVDDGHGGVITTSITVSIDGADVAVSGTNDLPTVEATSAAFPELSNPSQPNPTGSPALHTVSGTIGFTDVDLTDRPVASAAFTSFSYANAAHTDVTSSLTAAQLAVIANVDVPLTVVQAGGNTNNGSASWSYSVADGAFDFLADGEILNLTYTATVDDGHGGVVTKPFTVAVTGSNDTAGIISDPQVATIAEKADSHNSSALDTASGAITFTDADLTDTHEVKITGVSASGVMTGLTNGAVQLSWLSLGPLTDSTNGVQGSNIWSFSAPDKYFDYLADGEAVTLTYTVQVDDHHGGVTSQDVVVTINGSNDAPEIADIAPQDLTEPTNTAALTTTMSVAFTDRDLSDVGHTATIIDAVASGTTSGLALDEASLIALVTPGAVTKAAGSSSGSVGLSFSAASTAFDYLAKGEVLTLTYTVAIDDGDGGTTSKTFDVTITGTNDAPVIAAVAQVDLTEQADAAPLTATIPVTFTDVDLADVDHAADITGVTLAGDTDGLAGLSEADLIQLVTPGTVVKAAGSSVGSVNLDFSANSTLFDYLAANQSVALTYTVAIDDGDGGTASKTFTITVTGTNDAPVFTGIDLAPTYQAGEAAVALAGSVSASDVDSSNYAGGSFTATVADGGHQGDTLTIANGDLISLSGTDILYDADGVAGPASAQIVGTLSDYDTNSLTVTLNGIANDAAVAALAQAIQFSNSTPDPVAGERTVTFTLQDGGGTANGAQDSAYFTAKVDVEADTNQAPVLSAESISVVENDDTAVTSTMFDIKLSDDDENSDVTITASALHGTLSPVEVGNVSEINTQFANGIIYTPTDYNGDSHLNDIVTVTATDANGHSDTLNFVFQQSGWNGAALEGTDEKDVIFATEGNDTLTGNAKADQFVFASEPQYDPSADVITDFTQGEDHIDLRAFAQFVNAENIATWLANPDHVTVSGGDKLIMLDTGDTITLKGLATASLHASDFIVSPHH</sequence>
<name>A0A0R3M7I5_9BRAD</name>
<dbReference type="InterPro" id="IPR011049">
    <property type="entry name" value="Serralysin-like_metalloprot_C"/>
</dbReference>
<dbReference type="Pfam" id="PF04773">
    <property type="entry name" value="FecR"/>
    <property type="match status" value="1"/>
</dbReference>
<dbReference type="Proteomes" id="UP000050863">
    <property type="component" value="Unassembled WGS sequence"/>
</dbReference>
<evidence type="ECO:0000256" key="4">
    <source>
        <dbReference type="SAM" id="MobiDB-lite"/>
    </source>
</evidence>
<dbReference type="InterPro" id="IPR006860">
    <property type="entry name" value="FecR"/>
</dbReference>
<dbReference type="Gene3D" id="2.150.10.10">
    <property type="entry name" value="Serralysin-like metalloprotease, C-terminal"/>
    <property type="match status" value="1"/>
</dbReference>
<evidence type="ECO:0000256" key="2">
    <source>
        <dbReference type="ARBA" id="ARBA00022525"/>
    </source>
</evidence>
<evidence type="ECO:0008006" key="9">
    <source>
        <dbReference type="Google" id="ProtNLM"/>
    </source>
</evidence>
<dbReference type="RefSeq" id="WP_057834079.1">
    <property type="nucleotide sequence ID" value="NZ_LLXZ01000022.1"/>
</dbReference>
<evidence type="ECO:0000313" key="8">
    <source>
        <dbReference type="Proteomes" id="UP000050863"/>
    </source>
</evidence>
<evidence type="ECO:0000313" key="7">
    <source>
        <dbReference type="EMBL" id="KRR13709.1"/>
    </source>
</evidence>
<gene>
    <name evidence="7" type="ORF">CQ12_17620</name>
</gene>
<accession>A0A0R3M7I5</accession>
<dbReference type="GO" id="GO:0005509">
    <property type="term" value="F:calcium ion binding"/>
    <property type="evidence" value="ECO:0007669"/>
    <property type="project" value="InterPro"/>
</dbReference>
<dbReference type="SUPFAM" id="SSF51120">
    <property type="entry name" value="beta-Roll"/>
    <property type="match status" value="1"/>
</dbReference>
<dbReference type="Pfam" id="PF08548">
    <property type="entry name" value="Peptidase_M10_C"/>
    <property type="match status" value="1"/>
</dbReference>
<dbReference type="PANTHER" id="PTHR38731">
    <property type="entry name" value="LIPL45-RELATED LIPOPROTEIN-RELATED"/>
    <property type="match status" value="1"/>
</dbReference>
<organism evidence="7 8">
    <name type="scientific">Bradyrhizobium jicamae</name>
    <dbReference type="NCBI Taxonomy" id="280332"/>
    <lineage>
        <taxon>Bacteria</taxon>
        <taxon>Pseudomonadati</taxon>
        <taxon>Pseudomonadota</taxon>
        <taxon>Alphaproteobacteria</taxon>
        <taxon>Hyphomicrobiales</taxon>
        <taxon>Nitrobacteraceae</taxon>
        <taxon>Bradyrhizobium</taxon>
    </lineage>
</organism>
<feature type="region of interest" description="Disordered" evidence="4">
    <location>
        <begin position="374"/>
        <end position="401"/>
    </location>
</feature>
<dbReference type="GO" id="GO:0005615">
    <property type="term" value="C:extracellular space"/>
    <property type="evidence" value="ECO:0007669"/>
    <property type="project" value="InterPro"/>
</dbReference>
<comment type="caution">
    <text evidence="7">The sequence shown here is derived from an EMBL/GenBank/DDBJ whole genome shotgun (WGS) entry which is preliminary data.</text>
</comment>
<keyword evidence="3" id="KW-0677">Repeat</keyword>
<dbReference type="EMBL" id="LLXZ01000022">
    <property type="protein sequence ID" value="KRR13709.1"/>
    <property type="molecule type" value="Genomic_DNA"/>
</dbReference>
<keyword evidence="8" id="KW-1185">Reference proteome</keyword>
<reference evidence="7 8" key="1">
    <citation type="submission" date="2014-03" db="EMBL/GenBank/DDBJ databases">
        <title>Bradyrhizobium valentinum sp. nov., isolated from effective nodules of Lupinus mariae-josephae, a lupine endemic of basic-lime soils in Eastern Spain.</title>
        <authorList>
            <person name="Duran D."/>
            <person name="Rey L."/>
            <person name="Navarro A."/>
            <person name="Busquets A."/>
            <person name="Imperial J."/>
            <person name="Ruiz-Argueso T."/>
        </authorList>
    </citation>
    <scope>NUCLEOTIDE SEQUENCE [LARGE SCALE GENOMIC DNA]</scope>
    <source>
        <strain evidence="7 8">PAC68</strain>
    </source>
</reference>
<evidence type="ECO:0000259" key="5">
    <source>
        <dbReference type="Pfam" id="PF04773"/>
    </source>
</evidence>
<keyword evidence="2" id="KW-0964">Secreted</keyword>
<dbReference type="OrthoDB" id="5593939at2"/>
<protein>
    <recommendedName>
        <fullName evidence="9">Cadherin domain-containing protein</fullName>
    </recommendedName>
</protein>
<dbReference type="STRING" id="280332.CQ12_17620"/>
<dbReference type="NCBIfam" id="TIGR01965">
    <property type="entry name" value="VCBS_repeat"/>
    <property type="match status" value="4"/>
</dbReference>
<feature type="domain" description="Peptidase M10 serralysin C-terminal" evidence="6">
    <location>
        <begin position="1520"/>
        <end position="1619"/>
    </location>
</feature>
<proteinExistence type="predicted"/>
<dbReference type="InterPro" id="IPR010221">
    <property type="entry name" value="VCBS_dom"/>
</dbReference>
<feature type="domain" description="FecR protein" evidence="5">
    <location>
        <begin position="162"/>
        <end position="247"/>
    </location>
</feature>
<evidence type="ECO:0000256" key="1">
    <source>
        <dbReference type="ARBA" id="ARBA00004613"/>
    </source>
</evidence>
<evidence type="ECO:0000256" key="3">
    <source>
        <dbReference type="ARBA" id="ARBA00022737"/>
    </source>
</evidence>
<evidence type="ECO:0000259" key="6">
    <source>
        <dbReference type="Pfam" id="PF08548"/>
    </source>
</evidence>
<comment type="subcellular location">
    <subcellularLocation>
        <location evidence="1">Secreted</location>
    </subcellularLocation>
</comment>